<dbReference type="InterPro" id="IPR035994">
    <property type="entry name" value="Nucleoside_phosphorylase_sf"/>
</dbReference>
<dbReference type="OrthoDB" id="218950at2"/>
<dbReference type="GO" id="GO:0005829">
    <property type="term" value="C:cytosol"/>
    <property type="evidence" value="ECO:0007669"/>
    <property type="project" value="TreeGrafter"/>
</dbReference>
<dbReference type="InterPro" id="IPR000845">
    <property type="entry name" value="Nucleoside_phosphorylase_d"/>
</dbReference>
<proteinExistence type="predicted"/>
<reference evidence="2 3" key="1">
    <citation type="submission" date="2017-08" db="EMBL/GenBank/DDBJ databases">
        <authorList>
            <person name="de Groot N.N."/>
        </authorList>
    </citation>
    <scope>NUCLEOTIDE SEQUENCE [LARGE SCALE GENOMIC DNA]</scope>
    <source>
        <strain evidence="2 3">Nm15</strain>
    </source>
</reference>
<dbReference type="RefSeq" id="WP_096291732.1">
    <property type="nucleotide sequence ID" value="NZ_LT907782.1"/>
</dbReference>
<dbReference type="GO" id="GO:0008782">
    <property type="term" value="F:adenosylhomocysteine nucleosidase activity"/>
    <property type="evidence" value="ECO:0007669"/>
    <property type="project" value="TreeGrafter"/>
</dbReference>
<dbReference type="GO" id="GO:0008930">
    <property type="term" value="F:methylthioadenosine nucleosidase activity"/>
    <property type="evidence" value="ECO:0007669"/>
    <property type="project" value="TreeGrafter"/>
</dbReference>
<dbReference type="EMBL" id="LT907782">
    <property type="protein sequence ID" value="SNX58874.1"/>
    <property type="molecule type" value="Genomic_DNA"/>
</dbReference>
<dbReference type="PANTHER" id="PTHR46832">
    <property type="entry name" value="5'-METHYLTHIOADENOSINE/S-ADENOSYLHOMOCYSTEINE NUCLEOSIDASE"/>
    <property type="match status" value="1"/>
</dbReference>
<gene>
    <name evidence="2" type="ORF">SAMN06296273_0337</name>
</gene>
<name>A0A285BUF3_9PROT</name>
<protein>
    <submittedName>
        <fullName evidence="2">Nucleoside phosphorylase</fullName>
    </submittedName>
</protein>
<organism evidence="2 3">
    <name type="scientific">Nitrosomonas ureae</name>
    <dbReference type="NCBI Taxonomy" id="44577"/>
    <lineage>
        <taxon>Bacteria</taxon>
        <taxon>Pseudomonadati</taxon>
        <taxon>Pseudomonadota</taxon>
        <taxon>Betaproteobacteria</taxon>
        <taxon>Nitrosomonadales</taxon>
        <taxon>Nitrosomonadaceae</taxon>
        <taxon>Nitrosomonas</taxon>
    </lineage>
</organism>
<evidence type="ECO:0000313" key="3">
    <source>
        <dbReference type="Proteomes" id="UP000242498"/>
    </source>
</evidence>
<sequence>MSSSIEQLSAESIKGSVDFALIAIREDEFAAVLHYFPSNAEVKGQHRTYEISDFETVDGSTYRAALLRSLEQGHSAAQSATSDVISDLDPAWIVLVGIAGAVPEAEFSLGDVVLATRMIDFSITAALADGTKETAHRGAPAHKAVQDFVIRLPALKSRLGDWNHPSKLGVIIPSVSIEEGLSHITDDVWKDNLRRSLRYRFELNEENTPRLPIVTAAPIASGNMLMKDHVLLQDWLKNARDLKAVEMELPGVFEAARSIEGDIPVLAVRGISDIVGFKRDPGWTAFACKTAASLARALLNLKPIPPRSEQHSDNIPKNIISKLSSKHTPLANGAIAEHHGEDVKNALDAILRRRASPGQDTLAQLHELARFLDGSGKFAAAPLPIKAEVYDWIVRIAASNGYLVDAENALSKLVEMDLPASITAQAWMEAARGEIDAALRMLRSEDSAAGRSNIFAILRTKKGDTDALAYLDKLESINPDLFTAIGWTNVMGCLAVNDRIEQATNLISILPDEMLLECTILRYFCGMLYVANSVPMDLHRRVIHEEFLAVSDHLLEGDEAENWRSKAYEAFEACSQIAKNAGDESLLERSKTWLRWLRIVDPAHRREELDVLRNDMNDGKTAVKLMPLAHAFGVNFDVSALTKYLGRAEILGGLTPIELNAKVLLLKHLEQYSELASFIVDNWNKLLEVESLPILGGTLIQAYVQAGECGLAEDVLELSQFDGHFFHGVERVSTCESEL</sequence>
<dbReference type="SUPFAM" id="SSF53167">
    <property type="entry name" value="Purine and uridine phosphorylases"/>
    <property type="match status" value="1"/>
</dbReference>
<dbReference type="Pfam" id="PF01048">
    <property type="entry name" value="PNP_UDP_1"/>
    <property type="match status" value="1"/>
</dbReference>
<dbReference type="GO" id="GO:0009116">
    <property type="term" value="P:nucleoside metabolic process"/>
    <property type="evidence" value="ECO:0007669"/>
    <property type="project" value="InterPro"/>
</dbReference>
<dbReference type="AlphaFoldDB" id="A0A285BUF3"/>
<evidence type="ECO:0000313" key="2">
    <source>
        <dbReference type="EMBL" id="SNX58874.1"/>
    </source>
</evidence>
<dbReference type="Proteomes" id="UP000242498">
    <property type="component" value="Chromosome I"/>
</dbReference>
<accession>A0A285BUF3</accession>
<dbReference type="PANTHER" id="PTHR46832:SF1">
    <property type="entry name" value="5'-METHYLTHIOADENOSINE_S-ADENOSYLHOMOCYSTEINE NUCLEOSIDASE"/>
    <property type="match status" value="1"/>
</dbReference>
<dbReference type="GO" id="GO:0019284">
    <property type="term" value="P:L-methionine salvage from S-adenosylmethionine"/>
    <property type="evidence" value="ECO:0007669"/>
    <property type="project" value="TreeGrafter"/>
</dbReference>
<evidence type="ECO:0000259" key="1">
    <source>
        <dbReference type="Pfam" id="PF01048"/>
    </source>
</evidence>
<dbReference type="Gene3D" id="3.40.50.1580">
    <property type="entry name" value="Nucleoside phosphorylase domain"/>
    <property type="match status" value="1"/>
</dbReference>
<feature type="domain" description="Nucleoside phosphorylase" evidence="1">
    <location>
        <begin position="27"/>
        <end position="284"/>
    </location>
</feature>